<keyword evidence="1" id="KW-0732">Signal</keyword>
<feature type="signal peptide" evidence="1">
    <location>
        <begin position="1"/>
        <end position="31"/>
    </location>
</feature>
<dbReference type="Proteomes" id="UP000234341">
    <property type="component" value="Unassembled WGS sequence"/>
</dbReference>
<dbReference type="EMBL" id="PJRP01000019">
    <property type="protein sequence ID" value="PLP97194.1"/>
    <property type="molecule type" value="Genomic_DNA"/>
</dbReference>
<comment type="caution">
    <text evidence="2">The sequence shown here is derived from an EMBL/GenBank/DDBJ whole genome shotgun (WGS) entry which is preliminary data.</text>
</comment>
<dbReference type="InterPro" id="IPR025975">
    <property type="entry name" value="Polysacc_lyase"/>
</dbReference>
<evidence type="ECO:0000313" key="2">
    <source>
        <dbReference type="EMBL" id="PLP97194.1"/>
    </source>
</evidence>
<dbReference type="AlphaFoldDB" id="A0A2N5C4P7"/>
<dbReference type="OrthoDB" id="9095495at2"/>
<evidence type="ECO:0008006" key="4">
    <source>
        <dbReference type="Google" id="ProtNLM"/>
    </source>
</evidence>
<evidence type="ECO:0000313" key="3">
    <source>
        <dbReference type="Proteomes" id="UP000234341"/>
    </source>
</evidence>
<accession>A0A2N5C4P7</accession>
<evidence type="ECO:0000256" key="1">
    <source>
        <dbReference type="SAM" id="SignalP"/>
    </source>
</evidence>
<dbReference type="Pfam" id="PF14099">
    <property type="entry name" value="Polysacc_lyase"/>
    <property type="match status" value="1"/>
</dbReference>
<feature type="chain" id="PRO_5014930834" description="Polysaccharide lyase family 7 protein" evidence="1">
    <location>
        <begin position="32"/>
        <end position="583"/>
    </location>
</feature>
<organism evidence="2 3">
    <name type="scientific">Cupriavidus pauculus</name>
    <dbReference type="NCBI Taxonomy" id="82633"/>
    <lineage>
        <taxon>Bacteria</taxon>
        <taxon>Pseudomonadati</taxon>
        <taxon>Pseudomonadota</taxon>
        <taxon>Betaproteobacteria</taxon>
        <taxon>Burkholderiales</taxon>
        <taxon>Burkholderiaceae</taxon>
        <taxon>Cupriavidus</taxon>
    </lineage>
</organism>
<protein>
    <recommendedName>
        <fullName evidence="4">Polysaccharide lyase family 7 protein</fullName>
    </recommendedName>
</protein>
<gene>
    <name evidence="2" type="ORF">CYJ10_28140</name>
</gene>
<proteinExistence type="predicted"/>
<dbReference type="RefSeq" id="WP_101684721.1">
    <property type="nucleotide sequence ID" value="NZ_PJRP01000019.1"/>
</dbReference>
<dbReference type="Gene3D" id="2.60.120.200">
    <property type="match status" value="1"/>
</dbReference>
<name>A0A2N5C4P7_9BURK</name>
<reference evidence="2 3" key="1">
    <citation type="submission" date="2017-12" db="EMBL/GenBank/DDBJ databases">
        <title>Genome sequence of the active heterotrophic nitrifier-denitrifier, Cupriavidus pauculus UM1.</title>
        <authorList>
            <person name="Putonti C."/>
            <person name="Castignetti D."/>
        </authorList>
    </citation>
    <scope>NUCLEOTIDE SEQUENCE [LARGE SCALE GENOMIC DNA]</scope>
    <source>
        <strain evidence="2 3">UM1</strain>
    </source>
</reference>
<sequence length="583" mass="64499">MMRIHGGFLAHRRWRGWLATAALLLASNAWLPDANAQYASQQLKPSDVFDTTKKIIYRDDFRGDFRKWTLSIDALYDPAARPLTSNRVTREPVAGLPGRLAATFQLPGTPGAFRSELALPAEEGLQERWYGARIAVDQIADPAGYIVLQWHAVMGKDKVNRNFPNLAIHQKGDKWVVARAWGTPANIQRSSTELPGQVVPGTLTNWVIHTKWATDASGIVEIWKDDTLVYQQKGQNAYHLSIDRTPYLKTGIYRPARKDSTISEAPIVVRVTDMRIGRADAGYGEVSPVLSGTLDKWNGMRRTGSLLFPIDFGREVDKGTVGFIVPQQAGVTGGPASLVWTAGPADRATFSVALTNRLDGSSRNVNIRGYRHNGCTYAAMHVAVDCQNRKNSRLELFFDREENRGLPEGLYEGNLTVEALGWKDTAYRRTIKANIRIFVTGAWRELKPGTVTGVRGLDRHIQRGTVGFLVPAQSSASGPRTSILDQVAQDTKMTVTVADQATGARYPVVVRARRLTGECGKVRMNNMFACGYSKQGDLELEYRPADNPDLPAGRYLGSVFVLAQGSYETWFQRPIAIGLAVRK</sequence>